<reference evidence="1" key="1">
    <citation type="journal article" date="2013" name="Nature">
        <title>The genomes of four tapeworm species reveal adaptations to parasitism.</title>
        <authorList>
            <person name="Tsai I.J."/>
            <person name="Zarowiecki M."/>
            <person name="Holroyd N."/>
            <person name="Garciarrubio A."/>
            <person name="Sanchez-Flores A."/>
            <person name="Brooks K.L."/>
            <person name="Tracey A."/>
            <person name="Bobes R.J."/>
            <person name="Fragoso G."/>
            <person name="Sciutto E."/>
            <person name="Aslett M."/>
            <person name="Beasley H."/>
            <person name="Bennett H.M."/>
            <person name="Cai J."/>
            <person name="Camicia F."/>
            <person name="Clark R."/>
            <person name="Cucher M."/>
            <person name="De Silva N."/>
            <person name="Day T.A."/>
            <person name="Deplazes P."/>
            <person name="Estrada K."/>
            <person name="Fernandez C."/>
            <person name="Holland P.W."/>
            <person name="Hou J."/>
            <person name="Hu S."/>
            <person name="Huckvale T."/>
            <person name="Hung S.S."/>
            <person name="Kamenetzky L."/>
            <person name="Keane J.A."/>
            <person name="Kiss F."/>
            <person name="Koziol U."/>
            <person name="Lambert O."/>
            <person name="Liu K."/>
            <person name="Luo X."/>
            <person name="Luo Y."/>
            <person name="Macchiaroli N."/>
            <person name="Nichol S."/>
            <person name="Paps J."/>
            <person name="Parkinson J."/>
            <person name="Pouchkina-Stantcheva N."/>
            <person name="Riddiford N."/>
            <person name="Rosenzvit M."/>
            <person name="Salinas G."/>
            <person name="Wasmuth J.D."/>
            <person name="Zamanian M."/>
            <person name="Zheng Y."/>
            <person name="Cai X."/>
            <person name="Soberon X."/>
            <person name="Olson P.D."/>
            <person name="Laclette J.P."/>
            <person name="Brehm K."/>
            <person name="Berriman M."/>
            <person name="Garciarrubio A."/>
            <person name="Bobes R.J."/>
            <person name="Fragoso G."/>
            <person name="Sanchez-Flores A."/>
            <person name="Estrada K."/>
            <person name="Cevallos M.A."/>
            <person name="Morett E."/>
            <person name="Gonzalez V."/>
            <person name="Portillo T."/>
            <person name="Ochoa-Leyva A."/>
            <person name="Jose M.V."/>
            <person name="Sciutto E."/>
            <person name="Landa A."/>
            <person name="Jimenez L."/>
            <person name="Valdes V."/>
            <person name="Carrero J.C."/>
            <person name="Larralde C."/>
            <person name="Morales-Montor J."/>
            <person name="Limon-Lason J."/>
            <person name="Soberon X."/>
            <person name="Laclette J.P."/>
        </authorList>
    </citation>
    <scope>NUCLEOTIDE SEQUENCE [LARGE SCALE GENOMIC DNA]</scope>
</reference>
<keyword evidence="2" id="KW-1185">Reference proteome</keyword>
<dbReference type="AlphaFoldDB" id="A0A087W045"/>
<name>A0A087W045_ECHMU</name>
<organism evidence="1 2">
    <name type="scientific">Echinococcus multilocularis</name>
    <name type="common">Fox tapeworm</name>
    <dbReference type="NCBI Taxonomy" id="6211"/>
    <lineage>
        <taxon>Eukaryota</taxon>
        <taxon>Metazoa</taxon>
        <taxon>Spiralia</taxon>
        <taxon>Lophotrochozoa</taxon>
        <taxon>Platyhelminthes</taxon>
        <taxon>Cestoda</taxon>
        <taxon>Eucestoda</taxon>
        <taxon>Cyclophyllidea</taxon>
        <taxon>Taeniidae</taxon>
        <taxon>Echinococcus</taxon>
    </lineage>
</organism>
<dbReference type="OrthoDB" id="844594at2759"/>
<protein>
    <submittedName>
        <fullName evidence="1">Retinoblastoma protein</fullName>
    </submittedName>
</protein>
<proteinExistence type="predicted"/>
<dbReference type="Proteomes" id="UP000017246">
    <property type="component" value="Unassembled WGS sequence"/>
</dbReference>
<dbReference type="EMBL" id="LN902846">
    <property type="protein sequence ID" value="CDI97798.1"/>
    <property type="molecule type" value="Genomic_DNA"/>
</dbReference>
<sequence>MIMVSAVLRDSSAFPLAQNVQRKERELFKCSNRLDALKQGSDFAFKRRVAREVAVVYPFILRIGGTVCGEVWNILQRSTGPSIDLFIPHPFLPELIILHLKDWTNYSIEGDQIEWLVCSQYECCRWTTTDNTSCQFAVSSVAFCSFSRAFSVKFCALDVSNLDVEDENDVMLDVQEVMGSRRLTIRITKTSLLFSS</sequence>
<evidence type="ECO:0000313" key="2">
    <source>
        <dbReference type="Proteomes" id="UP000017246"/>
    </source>
</evidence>
<reference evidence="1" key="2">
    <citation type="submission" date="2015-11" db="EMBL/GenBank/DDBJ databases">
        <authorList>
            <person name="Zhang Y."/>
            <person name="Guo Z."/>
        </authorList>
    </citation>
    <scope>NUCLEOTIDE SEQUENCE</scope>
</reference>
<evidence type="ECO:0000313" key="1">
    <source>
        <dbReference type="EMBL" id="CDI97798.1"/>
    </source>
</evidence>
<accession>A0A087W045</accession>
<gene>
    <name evidence="1" type="ORF">EmuJ_000160200</name>
</gene>